<evidence type="ECO:0000313" key="5">
    <source>
        <dbReference type="Proteomes" id="UP000019276"/>
    </source>
</evidence>
<sequence>MNTRKLPWRLILPIVILFVAVIVFYILKMQAQPVPQNPIEHSPPLVAAQALSKQRWPFIIESQAVVSAKQQTQLSSEVTGKVELLSSQFETGRFVDSASVLLQVSDANYIADYKSAQATLSVEQANLQQELALGEVAEAEWQSYGEQANALALRKPQIAAQQAKVAFAQAQLDRAKRELQRTKIKMPYDGVIVERLVSIGDLLTPGTRVAKVIATAQAEVRLPLTLAQYQKLQASFAATKKVQFAPIAVELFNNLAQPMRWQARLDRIEQLVESDTQIFYAIAVIDDPYNLNQTHASPLAVGQFVKAEISLNTEKESYKISRSLLTPRMKLLVANDGKLRIRTPNILHQDQDFIYVDNGLKPEDLLIVSALSKPVDGMSVRVKQGEQ</sequence>
<dbReference type="OrthoDB" id="5730196at2"/>
<dbReference type="PANTHER" id="PTHR30469">
    <property type="entry name" value="MULTIDRUG RESISTANCE PROTEIN MDTA"/>
    <property type="match status" value="1"/>
</dbReference>
<gene>
    <name evidence="4" type="ORF">DS2_14424</name>
</gene>
<dbReference type="Gene3D" id="2.40.50.100">
    <property type="match status" value="1"/>
</dbReference>
<dbReference type="Gene3D" id="2.40.30.170">
    <property type="match status" value="1"/>
</dbReference>
<organism evidence="4 5">
    <name type="scientific">Catenovulum agarivorans DS-2</name>
    <dbReference type="NCBI Taxonomy" id="1328313"/>
    <lineage>
        <taxon>Bacteria</taxon>
        <taxon>Pseudomonadati</taxon>
        <taxon>Pseudomonadota</taxon>
        <taxon>Gammaproteobacteria</taxon>
        <taxon>Alteromonadales</taxon>
        <taxon>Alteromonadaceae</taxon>
        <taxon>Catenovulum</taxon>
    </lineage>
</organism>
<evidence type="ECO:0000256" key="1">
    <source>
        <dbReference type="ARBA" id="ARBA00009477"/>
    </source>
</evidence>
<dbReference type="AlphaFoldDB" id="W7QUJ1"/>
<dbReference type="GO" id="GO:1990281">
    <property type="term" value="C:efflux pump complex"/>
    <property type="evidence" value="ECO:0007669"/>
    <property type="project" value="TreeGrafter"/>
</dbReference>
<dbReference type="GO" id="GO:0015562">
    <property type="term" value="F:efflux transmembrane transporter activity"/>
    <property type="evidence" value="ECO:0007669"/>
    <property type="project" value="TreeGrafter"/>
</dbReference>
<keyword evidence="3" id="KW-0472">Membrane</keyword>
<dbReference type="EMBL" id="ARZY01000030">
    <property type="protein sequence ID" value="EWH09075.1"/>
    <property type="molecule type" value="Genomic_DNA"/>
</dbReference>
<feature type="coiled-coil region" evidence="2">
    <location>
        <begin position="158"/>
        <end position="185"/>
    </location>
</feature>
<keyword evidence="3" id="KW-0812">Transmembrane</keyword>
<dbReference type="eggNOG" id="COG0845">
    <property type="taxonomic scope" value="Bacteria"/>
</dbReference>
<dbReference type="STRING" id="1328313.DS2_14424"/>
<comment type="similarity">
    <text evidence="1">Belongs to the membrane fusion protein (MFP) (TC 8.A.1) family.</text>
</comment>
<keyword evidence="2" id="KW-0175">Coiled coil</keyword>
<reference evidence="4 5" key="1">
    <citation type="journal article" date="2014" name="Genome Announc.">
        <title>Draft Genome Sequence of the Agar-Degrading Bacterium Catenovulum sp. Strain DS-2, Isolated from Intestines of Haliotis diversicolor.</title>
        <authorList>
            <person name="Shan D."/>
            <person name="Li X."/>
            <person name="Gu Z."/>
            <person name="Wei G."/>
            <person name="Gao Z."/>
            <person name="Shao Z."/>
        </authorList>
    </citation>
    <scope>NUCLEOTIDE SEQUENCE [LARGE SCALE GENOMIC DNA]</scope>
    <source>
        <strain evidence="4 5">DS-2</strain>
    </source>
</reference>
<dbReference type="InterPro" id="IPR006143">
    <property type="entry name" value="RND_pump_MFP"/>
</dbReference>
<dbReference type="NCBIfam" id="TIGR01730">
    <property type="entry name" value="RND_mfp"/>
    <property type="match status" value="1"/>
</dbReference>
<evidence type="ECO:0000313" key="4">
    <source>
        <dbReference type="EMBL" id="EWH09075.1"/>
    </source>
</evidence>
<dbReference type="Gene3D" id="1.10.287.470">
    <property type="entry name" value="Helix hairpin bin"/>
    <property type="match status" value="1"/>
</dbReference>
<proteinExistence type="inferred from homology"/>
<name>W7QUJ1_9ALTE</name>
<dbReference type="Proteomes" id="UP000019276">
    <property type="component" value="Unassembled WGS sequence"/>
</dbReference>
<accession>W7QUJ1</accession>
<evidence type="ECO:0000256" key="3">
    <source>
        <dbReference type="SAM" id="Phobius"/>
    </source>
</evidence>
<dbReference type="SUPFAM" id="SSF111369">
    <property type="entry name" value="HlyD-like secretion proteins"/>
    <property type="match status" value="1"/>
</dbReference>
<keyword evidence="5" id="KW-1185">Reference proteome</keyword>
<comment type="caution">
    <text evidence="4">The sequence shown here is derived from an EMBL/GenBank/DDBJ whole genome shotgun (WGS) entry which is preliminary data.</text>
</comment>
<feature type="transmembrane region" description="Helical" evidence="3">
    <location>
        <begin position="6"/>
        <end position="27"/>
    </location>
</feature>
<dbReference type="RefSeq" id="WP_160168575.1">
    <property type="nucleotide sequence ID" value="NZ_ARZY01000030.1"/>
</dbReference>
<keyword evidence="3" id="KW-1133">Transmembrane helix</keyword>
<evidence type="ECO:0000256" key="2">
    <source>
        <dbReference type="SAM" id="Coils"/>
    </source>
</evidence>
<dbReference type="PANTHER" id="PTHR30469:SF12">
    <property type="entry name" value="MULTIDRUG RESISTANCE PROTEIN MDTA"/>
    <property type="match status" value="1"/>
</dbReference>
<protein>
    <submittedName>
        <fullName evidence="4">Membrane-fusion protein</fullName>
    </submittedName>
</protein>